<dbReference type="PROSITE" id="PS50060">
    <property type="entry name" value="MAM_2"/>
    <property type="match status" value="1"/>
</dbReference>
<gene>
    <name evidence="4" type="ORF">JXQ802_LOCUS43941</name>
    <name evidence="3" type="ORF">PYM288_LOCUS28639</name>
</gene>
<proteinExistence type="predicted"/>
<evidence type="ECO:0000313" key="3">
    <source>
        <dbReference type="EMBL" id="CAF1276167.1"/>
    </source>
</evidence>
<keyword evidence="6" id="KW-1185">Reference proteome</keyword>
<evidence type="ECO:0000313" key="6">
    <source>
        <dbReference type="Proteomes" id="UP000663870"/>
    </source>
</evidence>
<evidence type="ECO:0000313" key="5">
    <source>
        <dbReference type="Proteomes" id="UP000663854"/>
    </source>
</evidence>
<evidence type="ECO:0000256" key="1">
    <source>
        <dbReference type="SAM" id="Phobius"/>
    </source>
</evidence>
<dbReference type="Gene3D" id="2.60.120.200">
    <property type="match status" value="1"/>
</dbReference>
<dbReference type="Proteomes" id="UP000663854">
    <property type="component" value="Unassembled WGS sequence"/>
</dbReference>
<dbReference type="EMBL" id="CAJNOH010002152">
    <property type="protein sequence ID" value="CAF1276167.1"/>
    <property type="molecule type" value="Genomic_DNA"/>
</dbReference>
<dbReference type="SUPFAM" id="SSF49899">
    <property type="entry name" value="Concanavalin A-like lectins/glucanases"/>
    <property type="match status" value="1"/>
</dbReference>
<name>A0A815BY25_9BILA</name>
<accession>A0A815BY25</accession>
<feature type="domain" description="MAM" evidence="2">
    <location>
        <begin position="501"/>
        <end position="632"/>
    </location>
</feature>
<dbReference type="Pfam" id="PF00629">
    <property type="entry name" value="MAM"/>
    <property type="match status" value="1"/>
</dbReference>
<feature type="transmembrane region" description="Helical" evidence="1">
    <location>
        <begin position="399"/>
        <end position="421"/>
    </location>
</feature>
<evidence type="ECO:0000259" key="2">
    <source>
        <dbReference type="PROSITE" id="PS50060"/>
    </source>
</evidence>
<protein>
    <recommendedName>
        <fullName evidence="2">MAM domain-containing protein</fullName>
    </recommendedName>
</protein>
<keyword evidence="1" id="KW-0472">Membrane</keyword>
<reference evidence="3" key="1">
    <citation type="submission" date="2021-02" db="EMBL/GenBank/DDBJ databases">
        <authorList>
            <person name="Nowell W R."/>
        </authorList>
    </citation>
    <scope>NUCLEOTIDE SEQUENCE</scope>
</reference>
<dbReference type="EMBL" id="CAJNOL010003276">
    <property type="protein sequence ID" value="CAF1555341.1"/>
    <property type="molecule type" value="Genomic_DNA"/>
</dbReference>
<keyword evidence="1" id="KW-0812">Transmembrane</keyword>
<dbReference type="InterPro" id="IPR013320">
    <property type="entry name" value="ConA-like_dom_sf"/>
</dbReference>
<dbReference type="Proteomes" id="UP000663870">
    <property type="component" value="Unassembled WGS sequence"/>
</dbReference>
<sequence length="780" mass="87259">MASAQFQVLSVLCRTSRQFVIDALKGFSSTTILSPNALSRDIINSYIGTSIEQFQKNTLDSFRSYYHFVSSLVEENHFISALRTNFYTRSVPDSNISVTFSAIYPQQVNQTPSSLMSNETCRCDRTSDCVYPAGIYNQSQTIVSNEVFSLDESPLFIVPGFQVGCVPQNALLQSTLECFYNQSCLDIVISLTDALRTVSALNISNSFSRFSPTTTIGVLFDNLMVESWENSTDFAIYFQTCAPKACSYSYLQRFFLIYMITIIASVFGGLNIVLRITSPLFVKFILRSPYRRVRMLEANERHEPKRRIVIGCSIMSGLLQSTFECFYDDVCVNQLNEVFGSSFAKFNLNATELPLTTPIGSILDEYPQALLNFSANYSAYFEICAPSICQYHYMEQHNVVYIFTTLLGLYGGLTAGLHIFVCNEWTCDFDYGQICLKGLPSVSFVLLNETSQQIRQPASDVTSILTSNDQGKCFFPYKINSFDMFFCLKTDPDLPATCPVEHENGPKINCSEGEYGYEKFEENQIGSRSYELESLPILSIGHHCIRLFYYFSDGNSNGTIRIILEDSQTHQNQTILTVSSYVANKWHEIRQNFQIFNSISNMFFIFERGSSKAEPFYIAIDEITLIDLYCEPISTITTTPPSTTTTITAITVTTTTTTDKLTSLTMPVTSTTVTSTTSSTVGNNSSVILTTTNLSNVNKSTSSVINTINSTLLTTRITTSTTVLSMNSTINIMTSISTTMNRINSTIISSTLSSSSKDRLSFKIEVSVLLVSFIVFSFRH</sequence>
<feature type="transmembrane region" description="Helical" evidence="1">
    <location>
        <begin position="255"/>
        <end position="286"/>
    </location>
</feature>
<organism evidence="3 5">
    <name type="scientific">Rotaria sordida</name>
    <dbReference type="NCBI Taxonomy" id="392033"/>
    <lineage>
        <taxon>Eukaryota</taxon>
        <taxon>Metazoa</taxon>
        <taxon>Spiralia</taxon>
        <taxon>Gnathifera</taxon>
        <taxon>Rotifera</taxon>
        <taxon>Eurotatoria</taxon>
        <taxon>Bdelloidea</taxon>
        <taxon>Philodinida</taxon>
        <taxon>Philodinidae</taxon>
        <taxon>Rotaria</taxon>
    </lineage>
</organism>
<dbReference type="InterPro" id="IPR000998">
    <property type="entry name" value="MAM_dom"/>
</dbReference>
<keyword evidence="1" id="KW-1133">Transmembrane helix</keyword>
<evidence type="ECO:0000313" key="4">
    <source>
        <dbReference type="EMBL" id="CAF1555341.1"/>
    </source>
</evidence>
<dbReference type="AlphaFoldDB" id="A0A815BY25"/>
<dbReference type="GO" id="GO:0016020">
    <property type="term" value="C:membrane"/>
    <property type="evidence" value="ECO:0007669"/>
    <property type="project" value="InterPro"/>
</dbReference>
<comment type="caution">
    <text evidence="3">The sequence shown here is derived from an EMBL/GenBank/DDBJ whole genome shotgun (WGS) entry which is preliminary data.</text>
</comment>